<dbReference type="AlphaFoldDB" id="A0A562I362"/>
<evidence type="ECO:0000313" key="1">
    <source>
        <dbReference type="EMBL" id="TWH65489.1"/>
    </source>
</evidence>
<evidence type="ECO:0000313" key="2">
    <source>
        <dbReference type="Proteomes" id="UP000319825"/>
    </source>
</evidence>
<protein>
    <submittedName>
        <fullName evidence="1">Uncharacterized protein</fullName>
    </submittedName>
</protein>
<organism evidence="1 2">
    <name type="scientific">Micromonospora olivasterospora</name>
    <dbReference type="NCBI Taxonomy" id="1880"/>
    <lineage>
        <taxon>Bacteria</taxon>
        <taxon>Bacillati</taxon>
        <taxon>Actinomycetota</taxon>
        <taxon>Actinomycetes</taxon>
        <taxon>Micromonosporales</taxon>
        <taxon>Micromonosporaceae</taxon>
        <taxon>Micromonospora</taxon>
    </lineage>
</organism>
<dbReference type="RefSeq" id="WP_246140499.1">
    <property type="nucleotide sequence ID" value="NZ_BAAATQ010000143.1"/>
</dbReference>
<dbReference type="Proteomes" id="UP000319825">
    <property type="component" value="Unassembled WGS sequence"/>
</dbReference>
<comment type="caution">
    <text evidence="1">The sequence shown here is derived from an EMBL/GenBank/DDBJ whole genome shotgun (WGS) entry which is preliminary data.</text>
</comment>
<name>A0A562I362_MICOL</name>
<reference evidence="1 2" key="1">
    <citation type="submission" date="2019-07" db="EMBL/GenBank/DDBJ databases">
        <title>R&amp;d 2014.</title>
        <authorList>
            <person name="Klenk H.-P."/>
        </authorList>
    </citation>
    <scope>NUCLEOTIDE SEQUENCE [LARGE SCALE GENOMIC DNA]</scope>
    <source>
        <strain evidence="1 2">DSM 43868</strain>
    </source>
</reference>
<dbReference type="EMBL" id="VLKE01000001">
    <property type="protein sequence ID" value="TWH65489.1"/>
    <property type="molecule type" value="Genomic_DNA"/>
</dbReference>
<gene>
    <name evidence="1" type="ORF">JD77_00426</name>
</gene>
<keyword evidence="2" id="KW-1185">Reference proteome</keyword>
<accession>A0A562I362</accession>
<sequence length="98" mass="11075">MQTTVDRPVDAVEKVLGEVPVPPYVTQQHVQLAMRAVLQHGPESWPTGPLCRSDLTPYPCRLHRWGRAVLRTRGMTDRAVDDLIARAERPARVPDGRR</sequence>
<proteinExistence type="predicted"/>